<feature type="binding site" evidence="11">
    <location>
        <position position="12"/>
    </location>
    <ligand>
        <name>UTP</name>
        <dbReference type="ChEBI" id="CHEBI:46398"/>
    </ligand>
</feature>
<keyword evidence="5 11" id="KW-0547">Nucleotide-binding</keyword>
<feature type="binding site" evidence="11">
    <location>
        <position position="406"/>
    </location>
    <ligand>
        <name>L-glutamine</name>
        <dbReference type="ChEBI" id="CHEBI:58359"/>
    </ligand>
</feature>
<dbReference type="HAMAP" id="MF_01227">
    <property type="entry name" value="PyrG"/>
    <property type="match status" value="1"/>
</dbReference>
<dbReference type="CDD" id="cd01746">
    <property type="entry name" value="GATase1_CTP_Synthase"/>
    <property type="match status" value="1"/>
</dbReference>
<dbReference type="EMBL" id="MHBW01000013">
    <property type="protein sequence ID" value="OGY09255.1"/>
    <property type="molecule type" value="Genomic_DNA"/>
</dbReference>
<dbReference type="GO" id="GO:0004359">
    <property type="term" value="F:glutaminase activity"/>
    <property type="evidence" value="ECO:0007669"/>
    <property type="project" value="RHEA"/>
</dbReference>
<dbReference type="GO" id="GO:0019856">
    <property type="term" value="P:pyrimidine nucleobase biosynthetic process"/>
    <property type="evidence" value="ECO:0007669"/>
    <property type="project" value="TreeGrafter"/>
</dbReference>
<feature type="binding site" evidence="11">
    <location>
        <position position="140"/>
    </location>
    <ligand>
        <name>Mg(2+)</name>
        <dbReference type="ChEBI" id="CHEBI:18420"/>
    </ligand>
</feature>
<dbReference type="Proteomes" id="UP000177967">
    <property type="component" value="Unassembled WGS sequence"/>
</dbReference>
<feature type="binding site" evidence="11">
    <location>
        <position position="70"/>
    </location>
    <ligand>
        <name>ATP</name>
        <dbReference type="ChEBI" id="CHEBI:30616"/>
    </ligand>
</feature>
<dbReference type="FunFam" id="3.40.50.880:FF:000002">
    <property type="entry name" value="CTP synthase"/>
    <property type="match status" value="1"/>
</dbReference>
<dbReference type="GO" id="GO:0097268">
    <property type="term" value="C:cytoophidium"/>
    <property type="evidence" value="ECO:0007669"/>
    <property type="project" value="UniProtKB-ARBA"/>
</dbReference>
<evidence type="ECO:0000256" key="3">
    <source>
        <dbReference type="ARBA" id="ARBA00022598"/>
    </source>
</evidence>
<feature type="binding site" evidence="11">
    <location>
        <position position="240"/>
    </location>
    <ligand>
        <name>ATP</name>
        <dbReference type="ChEBI" id="CHEBI:30616"/>
    </ligand>
</feature>
<reference evidence="14 15" key="1">
    <citation type="journal article" date="2016" name="Nat. Commun.">
        <title>Thousands of microbial genomes shed light on interconnected biogeochemical processes in an aquifer system.</title>
        <authorList>
            <person name="Anantharaman K."/>
            <person name="Brown C.T."/>
            <person name="Hug L.A."/>
            <person name="Sharon I."/>
            <person name="Castelle C.J."/>
            <person name="Probst A.J."/>
            <person name="Thomas B.C."/>
            <person name="Singh A."/>
            <person name="Wilkins M.J."/>
            <person name="Karaoz U."/>
            <person name="Brodie E.L."/>
            <person name="Williams K.H."/>
            <person name="Hubbard S.S."/>
            <person name="Banfield J.F."/>
        </authorList>
    </citation>
    <scope>NUCLEOTIDE SEQUENCE [LARGE SCALE GENOMIC DNA]</scope>
</reference>
<dbReference type="Gene3D" id="3.40.50.880">
    <property type="match status" value="1"/>
</dbReference>
<dbReference type="GO" id="GO:0003883">
    <property type="term" value="F:CTP synthase activity"/>
    <property type="evidence" value="ECO:0007669"/>
    <property type="project" value="UniProtKB-UniRule"/>
</dbReference>
<name>A0A1G1V1P1_9BACT</name>
<evidence type="ECO:0000313" key="14">
    <source>
        <dbReference type="EMBL" id="OGY09255.1"/>
    </source>
</evidence>
<evidence type="ECO:0000256" key="4">
    <source>
        <dbReference type="ARBA" id="ARBA00022723"/>
    </source>
</evidence>
<dbReference type="FunFam" id="3.40.50.300:FF:000009">
    <property type="entry name" value="CTP synthase"/>
    <property type="match status" value="1"/>
</dbReference>
<comment type="subunit">
    <text evidence="11">Homotetramer.</text>
</comment>
<dbReference type="GO" id="GO:0044210">
    <property type="term" value="P:'de novo' CTP biosynthetic process"/>
    <property type="evidence" value="ECO:0007669"/>
    <property type="project" value="UniProtKB-UniRule"/>
</dbReference>
<dbReference type="Gene3D" id="3.40.50.300">
    <property type="entry name" value="P-loop containing nucleotide triphosphate hydrolases"/>
    <property type="match status" value="1"/>
</dbReference>
<evidence type="ECO:0000256" key="6">
    <source>
        <dbReference type="ARBA" id="ARBA00022840"/>
    </source>
</evidence>
<comment type="catalytic activity">
    <reaction evidence="11">
        <text>L-glutamine + H2O = L-glutamate + NH4(+)</text>
        <dbReference type="Rhea" id="RHEA:15889"/>
        <dbReference type="ChEBI" id="CHEBI:15377"/>
        <dbReference type="ChEBI" id="CHEBI:28938"/>
        <dbReference type="ChEBI" id="CHEBI:29985"/>
        <dbReference type="ChEBI" id="CHEBI:58359"/>
    </reaction>
</comment>
<keyword evidence="4 11" id="KW-0479">Metal-binding</keyword>
<dbReference type="NCBIfam" id="NF003792">
    <property type="entry name" value="PRK05380.1"/>
    <property type="match status" value="1"/>
</dbReference>
<keyword evidence="8 11" id="KW-0315">Glutamine amidotransferase</keyword>
<feature type="binding site" evidence="11">
    <location>
        <begin position="383"/>
        <end position="386"/>
    </location>
    <ligand>
        <name>L-glutamine</name>
        <dbReference type="ChEBI" id="CHEBI:58359"/>
    </ligand>
</feature>
<feature type="binding site" evidence="11">
    <location>
        <position position="355"/>
    </location>
    <ligand>
        <name>L-glutamine</name>
        <dbReference type="ChEBI" id="CHEBI:58359"/>
    </ligand>
</feature>
<dbReference type="PROSITE" id="PS51273">
    <property type="entry name" value="GATASE_TYPE_1"/>
    <property type="match status" value="1"/>
</dbReference>
<feature type="active site" evidence="11">
    <location>
        <position position="513"/>
    </location>
</feature>
<dbReference type="InterPro" id="IPR029062">
    <property type="entry name" value="Class_I_gatase-like"/>
</dbReference>
<feature type="domain" description="CTP synthase N-terminal" evidence="13">
    <location>
        <begin position="2"/>
        <end position="265"/>
    </location>
</feature>
<evidence type="ECO:0000256" key="8">
    <source>
        <dbReference type="ARBA" id="ARBA00022962"/>
    </source>
</evidence>
<comment type="similarity">
    <text evidence="2 11">Belongs to the CTP synthase family.</text>
</comment>
<comment type="catalytic activity">
    <reaction evidence="11">
        <text>UTP + NH4(+) + ATP = CTP + ADP + phosphate + 2 H(+)</text>
        <dbReference type="Rhea" id="RHEA:16597"/>
        <dbReference type="ChEBI" id="CHEBI:15378"/>
        <dbReference type="ChEBI" id="CHEBI:28938"/>
        <dbReference type="ChEBI" id="CHEBI:30616"/>
        <dbReference type="ChEBI" id="CHEBI:37563"/>
        <dbReference type="ChEBI" id="CHEBI:43474"/>
        <dbReference type="ChEBI" id="CHEBI:46398"/>
        <dbReference type="ChEBI" id="CHEBI:456216"/>
    </reaction>
</comment>
<comment type="activity regulation">
    <text evidence="11">Allosterically activated by GTP, when glutamine is the substrate; GTP has no effect on the reaction when ammonia is the substrate. The allosteric effector GTP functions by stabilizing the protein conformation that binds the tetrahedral intermediate(s) formed during glutamine hydrolysis. Inhibited by the product CTP, via allosteric rather than competitive inhibition.</text>
</comment>
<dbReference type="InterPro" id="IPR033828">
    <property type="entry name" value="GATase1_CTP_Synthase"/>
</dbReference>
<dbReference type="InterPro" id="IPR027417">
    <property type="entry name" value="P-loop_NTPase"/>
</dbReference>
<comment type="pathway">
    <text evidence="1 11">Pyrimidine metabolism; CTP biosynthesis via de novo pathway; CTP from UDP: step 2/2.</text>
</comment>
<feature type="binding site" evidence="11">
    <location>
        <position position="70"/>
    </location>
    <ligand>
        <name>Mg(2+)</name>
        <dbReference type="ChEBI" id="CHEBI:18420"/>
    </ligand>
</feature>
<feature type="binding site" evidence="11">
    <location>
        <position position="466"/>
    </location>
    <ligand>
        <name>L-glutamine</name>
        <dbReference type="ChEBI" id="CHEBI:58359"/>
    </ligand>
</feature>
<evidence type="ECO:0000256" key="10">
    <source>
        <dbReference type="ARBA" id="ARBA00047781"/>
    </source>
</evidence>
<evidence type="ECO:0000256" key="2">
    <source>
        <dbReference type="ARBA" id="ARBA00007533"/>
    </source>
</evidence>
<dbReference type="PANTHER" id="PTHR11550">
    <property type="entry name" value="CTP SYNTHASE"/>
    <property type="match status" value="1"/>
</dbReference>
<dbReference type="GO" id="GO:0042802">
    <property type="term" value="F:identical protein binding"/>
    <property type="evidence" value="ECO:0007669"/>
    <property type="project" value="TreeGrafter"/>
</dbReference>
<dbReference type="Pfam" id="PF06418">
    <property type="entry name" value="CTP_synth_N"/>
    <property type="match status" value="1"/>
</dbReference>
<accession>A0A1G1V1P1</accession>
<dbReference type="InterPro" id="IPR017456">
    <property type="entry name" value="CTP_synthase_N"/>
</dbReference>
<dbReference type="STRING" id="1797513.A2782_01930"/>
<dbReference type="InterPro" id="IPR017926">
    <property type="entry name" value="GATASE"/>
</dbReference>
<comment type="caution">
    <text evidence="14">The sequence shown here is derived from an EMBL/GenBank/DDBJ whole genome shotgun (WGS) entry which is preliminary data.</text>
</comment>
<dbReference type="GO" id="GO:0046872">
    <property type="term" value="F:metal ion binding"/>
    <property type="evidence" value="ECO:0007669"/>
    <property type="project" value="UniProtKB-KW"/>
</dbReference>
<evidence type="ECO:0000313" key="15">
    <source>
        <dbReference type="Proteomes" id="UP000177967"/>
    </source>
</evidence>
<dbReference type="SUPFAM" id="SSF52540">
    <property type="entry name" value="P-loop containing nucleoside triphosphate hydrolases"/>
    <property type="match status" value="1"/>
</dbReference>
<dbReference type="InterPro" id="IPR004468">
    <property type="entry name" value="CTP_synthase"/>
</dbReference>
<dbReference type="Pfam" id="PF00117">
    <property type="entry name" value="GATase"/>
    <property type="match status" value="1"/>
</dbReference>
<protein>
    <recommendedName>
        <fullName evidence="11">CTP synthase</fullName>
        <ecNumber evidence="11">6.3.4.2</ecNumber>
    </recommendedName>
    <alternativeName>
        <fullName evidence="11">Cytidine 5'-triphosphate synthase</fullName>
    </alternativeName>
    <alternativeName>
        <fullName evidence="11">Cytidine triphosphate synthetase</fullName>
        <shortName evidence="11">CTP synthetase</shortName>
        <shortName evidence="11">CTPS</shortName>
    </alternativeName>
    <alternativeName>
        <fullName evidence="11">UTP--ammonia ligase</fullName>
    </alternativeName>
</protein>
<sequence length="537" mass="59964">MKYIFISGGVISGIGKGIATASISLLLKKAGLKVTPIKMDPYLNIDAGTMNPIIHGEVFVLDDGTETDQDLGHYERFLNESLDKTNIATQGAIYNSVLQRERNLEYDGECVDVVTYITNEILSRIQEAGRGKNADVVLIEIGGTAGEYQNVLFLEANRLLKLKKPNDVLHVHITYLPIPPSLGEMKSKPAQMSVRDLNSVGIQPDIILARSSQSLDQMRIKKLAISTGLEPEDIISAPDVSNVYEVPLKYEAGNLTKRILKKLKLRQPKKDMIEWRQYVKRVEEAKDEVKIGIVGKYFASGHFTLSDAYISVIEAIKHASYNQDLKPVISWVDSEKVLQNPTMLKEYQGIIVPGGFGSRGVEGKIKAIAYARENNIPYLGLCYGMQLATIEFARNVLGWEDANTTEIDPETKHPVIHIMNDQQKKLLEHNYGGTMRLGAWDCVLAAKTLSRELYGKSKISERHRHRYEFNNAFKNQLVRAGLVLAGTSPDGKLVEVIELPNHPFFVATQFHPELKSRPLAPHPMFVGFVKAARQTTL</sequence>
<keyword evidence="6 11" id="KW-0067">ATP-binding</keyword>
<dbReference type="PANTHER" id="PTHR11550:SF0">
    <property type="entry name" value="CTP SYNTHASE-RELATED"/>
    <property type="match status" value="1"/>
</dbReference>
<feature type="binding site" evidence="11">
    <location>
        <begin position="13"/>
        <end position="18"/>
    </location>
    <ligand>
        <name>ATP</name>
        <dbReference type="ChEBI" id="CHEBI:30616"/>
    </ligand>
</feature>
<comment type="miscellaneous">
    <text evidence="11">CTPSs have evolved a hybrid strategy for distinguishing between UTP and CTP. The overlapping regions of the product feedback inhibitory and substrate sites recognize a common feature in both compounds, the triphosphate moiety. To differentiate isosteric substrate and product pyrimidine rings, an additional pocket far from the expected kinase/ligase catalytic site, specifically recognizes the cytosine and ribose portions of the product inhibitor.</text>
</comment>
<keyword evidence="9 11" id="KW-0665">Pyrimidine biosynthesis</keyword>
<evidence type="ECO:0000256" key="9">
    <source>
        <dbReference type="ARBA" id="ARBA00022975"/>
    </source>
</evidence>
<feature type="binding site" evidence="11">
    <location>
        <position position="12"/>
    </location>
    <ligand>
        <name>CTP</name>
        <dbReference type="ChEBI" id="CHEBI:37563"/>
        <note>allosteric inhibitor</note>
    </ligand>
</feature>
<feature type="binding site" evidence="11">
    <location>
        <begin position="186"/>
        <end position="191"/>
    </location>
    <ligand>
        <name>CTP</name>
        <dbReference type="ChEBI" id="CHEBI:37563"/>
        <note>allosteric inhibitor</note>
    </ligand>
</feature>
<organism evidence="14 15">
    <name type="scientific">Candidatus Blackburnbacteria bacterium RIFCSPHIGHO2_01_FULL_43_15b</name>
    <dbReference type="NCBI Taxonomy" id="1797513"/>
    <lineage>
        <taxon>Bacteria</taxon>
        <taxon>Candidatus Blackburniibacteriota</taxon>
    </lineage>
</organism>
<dbReference type="GO" id="GO:0005829">
    <property type="term" value="C:cytosol"/>
    <property type="evidence" value="ECO:0007669"/>
    <property type="project" value="TreeGrafter"/>
</dbReference>
<gene>
    <name evidence="11" type="primary">pyrG</name>
    <name evidence="14" type="ORF">A2782_01930</name>
</gene>
<feature type="domain" description="Glutamine amidotransferase" evidence="12">
    <location>
        <begin position="305"/>
        <end position="530"/>
    </location>
</feature>
<proteinExistence type="inferred from homology"/>
<dbReference type="NCBIfam" id="TIGR00337">
    <property type="entry name" value="PyrG"/>
    <property type="match status" value="1"/>
</dbReference>
<comment type="function">
    <text evidence="11">Catalyzes the ATP-dependent amination of UTP to CTP with either L-glutamine or ammonia as the source of nitrogen. Regulates intracellular CTP levels through interactions with the four ribonucleotide triphosphates.</text>
</comment>
<feature type="region of interest" description="Amidoligase domain" evidence="11">
    <location>
        <begin position="1"/>
        <end position="265"/>
    </location>
</feature>
<evidence type="ECO:0000259" key="13">
    <source>
        <dbReference type="Pfam" id="PF06418"/>
    </source>
</evidence>
<feature type="binding site" evidence="11">
    <location>
        <position position="222"/>
    </location>
    <ligand>
        <name>UTP</name>
        <dbReference type="ChEBI" id="CHEBI:46398"/>
    </ligand>
</feature>
<feature type="active site" evidence="11">
    <location>
        <position position="511"/>
    </location>
</feature>
<keyword evidence="3 11" id="KW-0436">Ligase</keyword>
<feature type="binding site" evidence="11">
    <location>
        <begin position="186"/>
        <end position="191"/>
    </location>
    <ligand>
        <name>UTP</name>
        <dbReference type="ChEBI" id="CHEBI:46398"/>
    </ligand>
</feature>
<dbReference type="UniPathway" id="UPA00159">
    <property type="reaction ID" value="UER00277"/>
</dbReference>
<evidence type="ECO:0000259" key="12">
    <source>
        <dbReference type="Pfam" id="PF00117"/>
    </source>
</evidence>
<evidence type="ECO:0000256" key="11">
    <source>
        <dbReference type="HAMAP-Rule" id="MF_01227"/>
    </source>
</evidence>
<keyword evidence="7 11" id="KW-0460">Magnesium</keyword>
<dbReference type="AlphaFoldDB" id="A0A1G1V1P1"/>
<dbReference type="SUPFAM" id="SSF52317">
    <property type="entry name" value="Class I glutamine amidotransferase-like"/>
    <property type="match status" value="1"/>
</dbReference>
<dbReference type="EC" id="6.3.4.2" evidence="11"/>
<comment type="catalytic activity">
    <reaction evidence="10 11">
        <text>UTP + L-glutamine + ATP + H2O = CTP + L-glutamate + ADP + phosphate + 2 H(+)</text>
        <dbReference type="Rhea" id="RHEA:26426"/>
        <dbReference type="ChEBI" id="CHEBI:15377"/>
        <dbReference type="ChEBI" id="CHEBI:15378"/>
        <dbReference type="ChEBI" id="CHEBI:29985"/>
        <dbReference type="ChEBI" id="CHEBI:30616"/>
        <dbReference type="ChEBI" id="CHEBI:37563"/>
        <dbReference type="ChEBI" id="CHEBI:43474"/>
        <dbReference type="ChEBI" id="CHEBI:46398"/>
        <dbReference type="ChEBI" id="CHEBI:58359"/>
        <dbReference type="ChEBI" id="CHEBI:456216"/>
        <dbReference type="EC" id="6.3.4.2"/>
    </reaction>
</comment>
<feature type="binding site" evidence="11">
    <location>
        <position position="222"/>
    </location>
    <ligand>
        <name>CTP</name>
        <dbReference type="ChEBI" id="CHEBI:37563"/>
        <note>allosteric inhibitor</note>
    </ligand>
</feature>
<evidence type="ECO:0000256" key="7">
    <source>
        <dbReference type="ARBA" id="ARBA00022842"/>
    </source>
</evidence>
<feature type="active site" description="Nucleophile; for glutamine hydrolysis" evidence="11">
    <location>
        <position position="382"/>
    </location>
</feature>
<dbReference type="GO" id="GO:0005524">
    <property type="term" value="F:ATP binding"/>
    <property type="evidence" value="ECO:0007669"/>
    <property type="project" value="UniProtKB-KW"/>
</dbReference>
<evidence type="ECO:0000256" key="5">
    <source>
        <dbReference type="ARBA" id="ARBA00022741"/>
    </source>
</evidence>
<evidence type="ECO:0000256" key="1">
    <source>
        <dbReference type="ARBA" id="ARBA00005171"/>
    </source>
</evidence>
<comment type="caution">
    <text evidence="11">Lacks conserved residue(s) required for the propagation of feature annotation.</text>
</comment>